<organism evidence="1 2">
    <name type="scientific">Jiangella anatolica</name>
    <dbReference type="NCBI Taxonomy" id="2670374"/>
    <lineage>
        <taxon>Bacteria</taxon>
        <taxon>Bacillati</taxon>
        <taxon>Actinomycetota</taxon>
        <taxon>Actinomycetes</taxon>
        <taxon>Jiangellales</taxon>
        <taxon>Jiangellaceae</taxon>
        <taxon>Jiangella</taxon>
    </lineage>
</organism>
<gene>
    <name evidence="1" type="ORF">C1I92_03620</name>
</gene>
<dbReference type="AlphaFoldDB" id="A0A2W2C0U1"/>
<dbReference type="Proteomes" id="UP000248764">
    <property type="component" value="Unassembled WGS sequence"/>
</dbReference>
<comment type="caution">
    <text evidence="1">The sequence shown here is derived from an EMBL/GenBank/DDBJ whole genome shotgun (WGS) entry which is preliminary data.</text>
</comment>
<dbReference type="EMBL" id="POTW01000006">
    <property type="protein sequence ID" value="PZF85718.1"/>
    <property type="molecule type" value="Genomic_DNA"/>
</dbReference>
<name>A0A2W2C0U1_9ACTN</name>
<evidence type="ECO:0000313" key="1">
    <source>
        <dbReference type="EMBL" id="PZF85718.1"/>
    </source>
</evidence>
<keyword evidence="2" id="KW-1185">Reference proteome</keyword>
<protein>
    <submittedName>
        <fullName evidence="1">Uncharacterized protein</fullName>
    </submittedName>
</protein>
<evidence type="ECO:0000313" key="2">
    <source>
        <dbReference type="Proteomes" id="UP000248764"/>
    </source>
</evidence>
<accession>A0A2W2C0U1</accession>
<sequence length="167" mass="18823">MNFFIEIAVTLFDKVAPGDAVAQLYEDYVEEPSAKAHDGLEDRVKEVFKFAGITPTPYSFTIKYGDVLAPVDFSYGYVNGQRHLMDRINLTQGERIASRDVHDFTWRAEMAEKTKVSRSFIALAQLPQGEDAKIEPVLRLLNERAHLIDISSVPEGARNLRQAIDAH</sequence>
<proteinExistence type="predicted"/>
<reference evidence="1 2" key="1">
    <citation type="submission" date="2018-01" db="EMBL/GenBank/DDBJ databases">
        <title>Draft genome sequence of Jiangella sp. GTF31.</title>
        <authorList>
            <person name="Sahin N."/>
            <person name="Ay H."/>
            <person name="Saygin H."/>
        </authorList>
    </citation>
    <scope>NUCLEOTIDE SEQUENCE [LARGE SCALE GENOMIC DNA]</scope>
    <source>
        <strain evidence="1 2">GTF31</strain>
    </source>
</reference>